<keyword evidence="3" id="KW-1185">Reference proteome</keyword>
<evidence type="ECO:0008006" key="4">
    <source>
        <dbReference type="Google" id="ProtNLM"/>
    </source>
</evidence>
<dbReference type="Proteomes" id="UP000593567">
    <property type="component" value="Unassembled WGS sequence"/>
</dbReference>
<proteinExistence type="predicted"/>
<name>A0A7J7KJT2_BUGNE</name>
<feature type="signal peptide" evidence="1">
    <location>
        <begin position="1"/>
        <end position="21"/>
    </location>
</feature>
<feature type="chain" id="PRO_5029499602" description="Protein sleepless" evidence="1">
    <location>
        <begin position="22"/>
        <end position="85"/>
    </location>
</feature>
<sequence>MKYSVLISVVIASLLVKHSTAIRCYVCTESDEECKDPYESLSSHVVECGDVGGCSKNASIGQLFGLDFKVANRSCGVIHGDNAFL</sequence>
<comment type="caution">
    <text evidence="2">The sequence shown here is derived from an EMBL/GenBank/DDBJ whole genome shotgun (WGS) entry which is preliminary data.</text>
</comment>
<keyword evidence="1" id="KW-0732">Signal</keyword>
<dbReference type="EMBL" id="VXIV02000409">
    <property type="protein sequence ID" value="KAF6038487.1"/>
    <property type="molecule type" value="Genomic_DNA"/>
</dbReference>
<dbReference type="AlphaFoldDB" id="A0A7J7KJT2"/>
<protein>
    <recommendedName>
        <fullName evidence="4">Protein sleepless</fullName>
    </recommendedName>
</protein>
<evidence type="ECO:0000256" key="1">
    <source>
        <dbReference type="SAM" id="SignalP"/>
    </source>
</evidence>
<gene>
    <name evidence="2" type="ORF">EB796_003213</name>
</gene>
<reference evidence="2" key="1">
    <citation type="submission" date="2020-06" db="EMBL/GenBank/DDBJ databases">
        <title>Draft genome of Bugula neritina, a colonial animal packing powerful symbionts and potential medicines.</title>
        <authorList>
            <person name="Rayko M."/>
        </authorList>
    </citation>
    <scope>NUCLEOTIDE SEQUENCE [LARGE SCALE GENOMIC DNA]</scope>
    <source>
        <strain evidence="2">Kwan_BN1</strain>
    </source>
</reference>
<organism evidence="2 3">
    <name type="scientific">Bugula neritina</name>
    <name type="common">Brown bryozoan</name>
    <name type="synonym">Sertularia neritina</name>
    <dbReference type="NCBI Taxonomy" id="10212"/>
    <lineage>
        <taxon>Eukaryota</taxon>
        <taxon>Metazoa</taxon>
        <taxon>Spiralia</taxon>
        <taxon>Lophotrochozoa</taxon>
        <taxon>Bryozoa</taxon>
        <taxon>Gymnolaemata</taxon>
        <taxon>Cheilostomatida</taxon>
        <taxon>Flustrina</taxon>
        <taxon>Buguloidea</taxon>
        <taxon>Bugulidae</taxon>
        <taxon>Bugula</taxon>
    </lineage>
</organism>
<accession>A0A7J7KJT2</accession>
<evidence type="ECO:0000313" key="2">
    <source>
        <dbReference type="EMBL" id="KAF6038487.1"/>
    </source>
</evidence>
<evidence type="ECO:0000313" key="3">
    <source>
        <dbReference type="Proteomes" id="UP000593567"/>
    </source>
</evidence>